<dbReference type="InterPro" id="IPR050312">
    <property type="entry name" value="IolE/XylAMocC-like"/>
</dbReference>
<dbReference type="Pfam" id="PF01261">
    <property type="entry name" value="AP_endonuc_2"/>
    <property type="match status" value="1"/>
</dbReference>
<comment type="caution">
    <text evidence="2">The sequence shown here is derived from an EMBL/GenBank/DDBJ whole genome shotgun (WGS) entry which is preliminary data.</text>
</comment>
<protein>
    <recommendedName>
        <fullName evidence="1">Xylose isomerase-like TIM barrel domain-containing protein</fullName>
    </recommendedName>
</protein>
<sequence length="249" mass="27489">MKKAFSKPTNNADEQQLLFTRFQSVGYAGLQLKAGQYHAYIAQPQRFLDQWGEKASALASGLITGGLLDEAGIAELRRLFTFAQTVGSERIVFCHAQPRQGLSHADIQGFARTLSDLGKEAQQHGLILSLHHHYHQPVMYRQDFAIFFDAVRDQAIRLTIDTAHLVKSGIDDIAGVIRENRTVLDNMHIKDIASNEFKVLGKGTIDFAPVFTALHDIGYQGWLCADEESGDDLLASMDTCASFLASHAG</sequence>
<dbReference type="RefSeq" id="WP_338250392.1">
    <property type="nucleotide sequence ID" value="NZ_BSRI01000001.1"/>
</dbReference>
<accession>A0ABQ6FTC7</accession>
<dbReference type="InterPro" id="IPR036237">
    <property type="entry name" value="Xyl_isomerase-like_sf"/>
</dbReference>
<feature type="domain" description="Xylose isomerase-like TIM barrel" evidence="1">
    <location>
        <begin position="69"/>
        <end position="228"/>
    </location>
</feature>
<gene>
    <name evidence="2" type="ORF">KDH_26020</name>
</gene>
<dbReference type="PANTHER" id="PTHR12110:SF41">
    <property type="entry name" value="INOSOSE DEHYDRATASE"/>
    <property type="match status" value="1"/>
</dbReference>
<dbReference type="Gene3D" id="3.20.20.150">
    <property type="entry name" value="Divalent-metal-dependent TIM barrel enzymes"/>
    <property type="match status" value="1"/>
</dbReference>
<dbReference type="PANTHER" id="PTHR12110">
    <property type="entry name" value="HYDROXYPYRUVATE ISOMERASE"/>
    <property type="match status" value="1"/>
</dbReference>
<dbReference type="SUPFAM" id="SSF51658">
    <property type="entry name" value="Xylose isomerase-like"/>
    <property type="match status" value="1"/>
</dbReference>
<dbReference type="InterPro" id="IPR013022">
    <property type="entry name" value="Xyl_isomerase-like_TIM-brl"/>
</dbReference>
<reference evidence="2 3" key="1">
    <citation type="submission" date="2023-02" db="EMBL/GenBank/DDBJ databases">
        <title>Dictyobacter halimunensis sp. nov., a new member of the class Ktedonobacteria from forest soil in a geothermal area.</title>
        <authorList>
            <person name="Rachmania M.K."/>
            <person name="Ningsih F."/>
            <person name="Sakai Y."/>
            <person name="Yabe S."/>
            <person name="Yokota A."/>
            <person name="Sjamsuridzal W."/>
        </authorList>
    </citation>
    <scope>NUCLEOTIDE SEQUENCE [LARGE SCALE GENOMIC DNA]</scope>
    <source>
        <strain evidence="2 3">S3.2.2.5</strain>
    </source>
</reference>
<proteinExistence type="predicted"/>
<dbReference type="Proteomes" id="UP001344906">
    <property type="component" value="Unassembled WGS sequence"/>
</dbReference>
<evidence type="ECO:0000313" key="2">
    <source>
        <dbReference type="EMBL" id="GLV55758.1"/>
    </source>
</evidence>
<evidence type="ECO:0000259" key="1">
    <source>
        <dbReference type="Pfam" id="PF01261"/>
    </source>
</evidence>
<evidence type="ECO:0000313" key="3">
    <source>
        <dbReference type="Proteomes" id="UP001344906"/>
    </source>
</evidence>
<organism evidence="2 3">
    <name type="scientific">Dictyobacter halimunensis</name>
    <dbReference type="NCBI Taxonomy" id="3026934"/>
    <lineage>
        <taxon>Bacteria</taxon>
        <taxon>Bacillati</taxon>
        <taxon>Chloroflexota</taxon>
        <taxon>Ktedonobacteria</taxon>
        <taxon>Ktedonobacterales</taxon>
        <taxon>Dictyobacteraceae</taxon>
        <taxon>Dictyobacter</taxon>
    </lineage>
</organism>
<keyword evidence="3" id="KW-1185">Reference proteome</keyword>
<name>A0ABQ6FTC7_9CHLR</name>
<dbReference type="EMBL" id="BSRI01000001">
    <property type="protein sequence ID" value="GLV55758.1"/>
    <property type="molecule type" value="Genomic_DNA"/>
</dbReference>